<proteinExistence type="predicted"/>
<sequence>MCQIQLNILQRENCSREIF</sequence>
<dbReference type="EMBL" id="GGEC01086180">
    <property type="protein sequence ID" value="MBX66664.1"/>
    <property type="molecule type" value="Transcribed_RNA"/>
</dbReference>
<accession>A0A2P2QIC3</accession>
<name>A0A2P2QIC3_RHIMU</name>
<dbReference type="AlphaFoldDB" id="A0A2P2QIC3"/>
<protein>
    <submittedName>
        <fullName evidence="1">Uncharacterized protein</fullName>
    </submittedName>
</protein>
<organism evidence="1">
    <name type="scientific">Rhizophora mucronata</name>
    <name type="common">Asiatic mangrove</name>
    <dbReference type="NCBI Taxonomy" id="61149"/>
    <lineage>
        <taxon>Eukaryota</taxon>
        <taxon>Viridiplantae</taxon>
        <taxon>Streptophyta</taxon>
        <taxon>Embryophyta</taxon>
        <taxon>Tracheophyta</taxon>
        <taxon>Spermatophyta</taxon>
        <taxon>Magnoliopsida</taxon>
        <taxon>eudicotyledons</taxon>
        <taxon>Gunneridae</taxon>
        <taxon>Pentapetalae</taxon>
        <taxon>rosids</taxon>
        <taxon>fabids</taxon>
        <taxon>Malpighiales</taxon>
        <taxon>Rhizophoraceae</taxon>
        <taxon>Rhizophora</taxon>
    </lineage>
</organism>
<evidence type="ECO:0000313" key="1">
    <source>
        <dbReference type="EMBL" id="MBX66664.1"/>
    </source>
</evidence>
<reference evidence="1" key="1">
    <citation type="submission" date="2018-02" db="EMBL/GenBank/DDBJ databases">
        <title>Rhizophora mucronata_Transcriptome.</title>
        <authorList>
            <person name="Meera S.P."/>
            <person name="Sreeshan A."/>
            <person name="Augustine A."/>
        </authorList>
    </citation>
    <scope>NUCLEOTIDE SEQUENCE</scope>
    <source>
        <tissue evidence="1">Leaf</tissue>
    </source>
</reference>